<gene>
    <name evidence="12" type="ORF">C2E25_05760</name>
</gene>
<dbReference type="GO" id="GO:0042026">
    <property type="term" value="P:protein refolding"/>
    <property type="evidence" value="ECO:0007669"/>
    <property type="project" value="UniProtKB-ARBA"/>
</dbReference>
<dbReference type="EC" id="5.2.1.8" evidence="10"/>
<evidence type="ECO:0000256" key="2">
    <source>
        <dbReference type="ARBA" id="ARBA00004496"/>
    </source>
</evidence>
<keyword evidence="4" id="KW-0963">Cytoplasm</keyword>
<evidence type="ECO:0000256" key="8">
    <source>
        <dbReference type="ARBA" id="ARBA00037071"/>
    </source>
</evidence>
<reference evidence="12 13" key="1">
    <citation type="journal article" date="2018" name="Genome Announc.">
        <title>Genome Sequence of Geothermobacter sp. HR-1 Iron Reducer from the Loihi Seamount.</title>
        <authorList>
            <person name="Smith H."/>
            <person name="Abuyen K."/>
            <person name="Tremblay J."/>
            <person name="Savalia P."/>
            <person name="Perez-Rodriguez I."/>
            <person name="Emerson D."/>
            <person name="Tully B."/>
            <person name="Amend J."/>
        </authorList>
    </citation>
    <scope>NUCLEOTIDE SEQUENCE [LARGE SCALE GENOMIC DNA]</scope>
    <source>
        <strain evidence="12 13">HR-1</strain>
    </source>
</reference>
<comment type="similarity">
    <text evidence="3 10">Belongs to the FKBP-type PPIase family.</text>
</comment>
<dbReference type="AlphaFoldDB" id="A0A2K2HBW1"/>
<dbReference type="GO" id="GO:0005737">
    <property type="term" value="C:cytoplasm"/>
    <property type="evidence" value="ECO:0007669"/>
    <property type="project" value="UniProtKB-SubCell"/>
</dbReference>
<dbReference type="EMBL" id="PPFX01000009">
    <property type="protein sequence ID" value="PNU20723.1"/>
    <property type="molecule type" value="Genomic_DNA"/>
</dbReference>
<evidence type="ECO:0000256" key="1">
    <source>
        <dbReference type="ARBA" id="ARBA00000971"/>
    </source>
</evidence>
<dbReference type="SUPFAM" id="SSF54534">
    <property type="entry name" value="FKBP-like"/>
    <property type="match status" value="1"/>
</dbReference>
<evidence type="ECO:0000256" key="7">
    <source>
        <dbReference type="ARBA" id="ARBA00023235"/>
    </source>
</evidence>
<evidence type="ECO:0000259" key="11">
    <source>
        <dbReference type="PROSITE" id="PS50059"/>
    </source>
</evidence>
<dbReference type="PROSITE" id="PS50059">
    <property type="entry name" value="FKBP_PPIASE"/>
    <property type="match status" value="1"/>
</dbReference>
<accession>A0A2K2HBW1</accession>
<dbReference type="InterPro" id="IPR046357">
    <property type="entry name" value="PPIase_dom_sf"/>
</dbReference>
<comment type="subcellular location">
    <subcellularLocation>
        <location evidence="2">Cytoplasm</location>
    </subcellularLocation>
</comment>
<evidence type="ECO:0000256" key="9">
    <source>
        <dbReference type="PROSITE-ProRule" id="PRU00277"/>
    </source>
</evidence>
<dbReference type="Gene3D" id="3.10.50.40">
    <property type="match status" value="1"/>
</dbReference>
<dbReference type="InterPro" id="IPR001179">
    <property type="entry name" value="PPIase_FKBP_dom"/>
</dbReference>
<dbReference type="GO" id="GO:0003755">
    <property type="term" value="F:peptidyl-prolyl cis-trans isomerase activity"/>
    <property type="evidence" value="ECO:0007669"/>
    <property type="project" value="UniProtKB-UniRule"/>
</dbReference>
<evidence type="ECO:0000256" key="6">
    <source>
        <dbReference type="ARBA" id="ARBA00023186"/>
    </source>
</evidence>
<name>A0A2K2HBW1_9BACT</name>
<evidence type="ECO:0000256" key="10">
    <source>
        <dbReference type="RuleBase" id="RU003915"/>
    </source>
</evidence>
<evidence type="ECO:0000256" key="3">
    <source>
        <dbReference type="ARBA" id="ARBA00006577"/>
    </source>
</evidence>
<keyword evidence="5 9" id="KW-0697">Rotamase</keyword>
<protein>
    <recommendedName>
        <fullName evidence="10">Peptidyl-prolyl cis-trans isomerase</fullName>
        <ecNumber evidence="10">5.2.1.8</ecNumber>
    </recommendedName>
</protein>
<keyword evidence="6" id="KW-0143">Chaperone</keyword>
<evidence type="ECO:0000256" key="4">
    <source>
        <dbReference type="ARBA" id="ARBA00022490"/>
    </source>
</evidence>
<organism evidence="12 13">
    <name type="scientific">Geothermobacter hydrogeniphilus</name>
    <dbReference type="NCBI Taxonomy" id="1969733"/>
    <lineage>
        <taxon>Bacteria</taxon>
        <taxon>Pseudomonadati</taxon>
        <taxon>Thermodesulfobacteriota</taxon>
        <taxon>Desulfuromonadia</taxon>
        <taxon>Desulfuromonadales</taxon>
        <taxon>Geothermobacteraceae</taxon>
        <taxon>Geothermobacter</taxon>
    </lineage>
</organism>
<proteinExistence type="inferred from homology"/>
<comment type="caution">
    <text evidence="12">The sequence shown here is derived from an EMBL/GenBank/DDBJ whole genome shotgun (WGS) entry which is preliminary data.</text>
</comment>
<feature type="domain" description="PPIase FKBP-type" evidence="11">
    <location>
        <begin position="18"/>
        <end position="101"/>
    </location>
</feature>
<keyword evidence="7 9" id="KW-0413">Isomerase</keyword>
<dbReference type="PANTHER" id="PTHR47861">
    <property type="entry name" value="FKBP-TYPE PEPTIDYL-PROLYL CIS-TRANS ISOMERASE SLYD"/>
    <property type="match status" value="1"/>
</dbReference>
<dbReference type="PANTHER" id="PTHR47861:SF3">
    <property type="entry name" value="FKBP-TYPE PEPTIDYL-PROLYL CIS-TRANS ISOMERASE SLYD"/>
    <property type="match status" value="1"/>
</dbReference>
<dbReference type="Proteomes" id="UP000236340">
    <property type="component" value="Unassembled WGS sequence"/>
</dbReference>
<evidence type="ECO:0000313" key="13">
    <source>
        <dbReference type="Proteomes" id="UP000236340"/>
    </source>
</evidence>
<sequence length="165" mass="18255">MVKRFKKGQLSMSQVKTGDRVKFQFVAKLRDGTIFDSSDECHDDDCDCGGGPLEFTVGDDEVFPALEKAILGMQVGEQKTVTLSPSDAYGERDERGVIAVPRSEFPDDFEIEESMMLELLGEDDEAYPAWVAEIGESTISLDTNHPLAGEELTYELTLVEISQAH</sequence>
<evidence type="ECO:0000256" key="5">
    <source>
        <dbReference type="ARBA" id="ARBA00023110"/>
    </source>
</evidence>
<dbReference type="Pfam" id="PF00254">
    <property type="entry name" value="FKBP_C"/>
    <property type="match status" value="1"/>
</dbReference>
<evidence type="ECO:0000313" key="12">
    <source>
        <dbReference type="EMBL" id="PNU20723.1"/>
    </source>
</evidence>
<comment type="function">
    <text evidence="8">Also involved in hydrogenase metallocenter assembly, probably by participating in the nickel insertion step. This function in hydrogenase biosynthesis requires chaperone activity and the presence of the metal-binding domain, but not PPIase activity.</text>
</comment>
<comment type="catalytic activity">
    <reaction evidence="1 9 10">
        <text>[protein]-peptidylproline (omega=180) = [protein]-peptidylproline (omega=0)</text>
        <dbReference type="Rhea" id="RHEA:16237"/>
        <dbReference type="Rhea" id="RHEA-COMP:10747"/>
        <dbReference type="Rhea" id="RHEA-COMP:10748"/>
        <dbReference type="ChEBI" id="CHEBI:83833"/>
        <dbReference type="ChEBI" id="CHEBI:83834"/>
        <dbReference type="EC" id="5.2.1.8"/>
    </reaction>
</comment>